<name>A0AAD5QIE3_PARTN</name>
<protein>
    <submittedName>
        <fullName evidence="1">Uncharacterized protein</fullName>
    </submittedName>
</protein>
<accession>A0AAD5QIE3</accession>
<dbReference type="Proteomes" id="UP001196413">
    <property type="component" value="Unassembled WGS sequence"/>
</dbReference>
<reference evidence="1" key="1">
    <citation type="submission" date="2021-06" db="EMBL/GenBank/DDBJ databases">
        <title>Parelaphostrongylus tenuis whole genome reference sequence.</title>
        <authorList>
            <person name="Garwood T.J."/>
            <person name="Larsen P.A."/>
            <person name="Fountain-Jones N.M."/>
            <person name="Garbe J.R."/>
            <person name="Macchietto M.G."/>
            <person name="Kania S.A."/>
            <person name="Gerhold R.W."/>
            <person name="Richards J.E."/>
            <person name="Wolf T.M."/>
        </authorList>
    </citation>
    <scope>NUCLEOTIDE SEQUENCE</scope>
    <source>
        <strain evidence="1">MNPRO001-30</strain>
        <tissue evidence="1">Meninges</tissue>
    </source>
</reference>
<gene>
    <name evidence="1" type="ORF">KIN20_006508</name>
</gene>
<feature type="non-terminal residue" evidence="1">
    <location>
        <position position="1"/>
    </location>
</feature>
<sequence length="90" mass="10453">VKVASARIEFCGKNRVVAEEVTITWSWGPGVIFIMRQDLRPFVKVRISLREDMRTFPAGGRKFAERHRCGKHYNIWGEEFCVGEVEPQEN</sequence>
<proteinExistence type="predicted"/>
<dbReference type="AlphaFoldDB" id="A0AAD5QIE3"/>
<comment type="caution">
    <text evidence="1">The sequence shown here is derived from an EMBL/GenBank/DDBJ whole genome shotgun (WGS) entry which is preliminary data.</text>
</comment>
<evidence type="ECO:0000313" key="1">
    <source>
        <dbReference type="EMBL" id="KAJ1350664.1"/>
    </source>
</evidence>
<evidence type="ECO:0000313" key="2">
    <source>
        <dbReference type="Proteomes" id="UP001196413"/>
    </source>
</evidence>
<organism evidence="1 2">
    <name type="scientific">Parelaphostrongylus tenuis</name>
    <name type="common">Meningeal worm</name>
    <dbReference type="NCBI Taxonomy" id="148309"/>
    <lineage>
        <taxon>Eukaryota</taxon>
        <taxon>Metazoa</taxon>
        <taxon>Ecdysozoa</taxon>
        <taxon>Nematoda</taxon>
        <taxon>Chromadorea</taxon>
        <taxon>Rhabditida</taxon>
        <taxon>Rhabditina</taxon>
        <taxon>Rhabditomorpha</taxon>
        <taxon>Strongyloidea</taxon>
        <taxon>Metastrongylidae</taxon>
        <taxon>Parelaphostrongylus</taxon>
    </lineage>
</organism>
<keyword evidence="2" id="KW-1185">Reference proteome</keyword>
<dbReference type="EMBL" id="JAHQIW010000911">
    <property type="protein sequence ID" value="KAJ1350664.1"/>
    <property type="molecule type" value="Genomic_DNA"/>
</dbReference>